<gene>
    <name evidence="1" type="ORF">FD754_012409</name>
</gene>
<protein>
    <submittedName>
        <fullName evidence="1">Uncharacterized protein</fullName>
    </submittedName>
</protein>
<keyword evidence="2" id="KW-1185">Reference proteome</keyword>
<organism evidence="1 2">
    <name type="scientific">Muntiacus muntjak</name>
    <name type="common">Barking deer</name>
    <name type="synonym">Indian muntjac</name>
    <dbReference type="NCBI Taxonomy" id="9888"/>
    <lineage>
        <taxon>Eukaryota</taxon>
        <taxon>Metazoa</taxon>
        <taxon>Chordata</taxon>
        <taxon>Craniata</taxon>
        <taxon>Vertebrata</taxon>
        <taxon>Euteleostomi</taxon>
        <taxon>Mammalia</taxon>
        <taxon>Eutheria</taxon>
        <taxon>Laurasiatheria</taxon>
        <taxon>Artiodactyla</taxon>
        <taxon>Ruminantia</taxon>
        <taxon>Pecora</taxon>
        <taxon>Cervidae</taxon>
        <taxon>Muntiacinae</taxon>
        <taxon>Muntiacus</taxon>
    </lineage>
</organism>
<accession>A0A5N3VEJ9</accession>
<evidence type="ECO:0000313" key="2">
    <source>
        <dbReference type="Proteomes" id="UP000326458"/>
    </source>
</evidence>
<reference evidence="1 2" key="1">
    <citation type="submission" date="2019-06" db="EMBL/GenBank/DDBJ databases">
        <title>Discovery of a novel chromosome fission-fusion reversal in muntjac.</title>
        <authorList>
            <person name="Mudd A.B."/>
            <person name="Bredeson J.V."/>
            <person name="Baum R."/>
            <person name="Hockemeyer D."/>
            <person name="Rokhsar D.S."/>
        </authorList>
    </citation>
    <scope>NUCLEOTIDE SEQUENCE [LARGE SCALE GENOMIC DNA]</scope>
    <source>
        <strain evidence="1">UTSW_UCB_Mm</strain>
        <tissue evidence="1">Fibroblast cell line</tissue>
    </source>
</reference>
<evidence type="ECO:0000313" key="1">
    <source>
        <dbReference type="EMBL" id="KAB0347552.1"/>
    </source>
</evidence>
<dbReference type="Proteomes" id="UP000326458">
    <property type="component" value="Unassembled WGS sequence"/>
</dbReference>
<proteinExistence type="predicted"/>
<dbReference type="AlphaFoldDB" id="A0A5N3VEJ9"/>
<name>A0A5N3VEJ9_MUNMU</name>
<dbReference type="EMBL" id="VCEA01000002">
    <property type="protein sequence ID" value="KAB0347552.1"/>
    <property type="molecule type" value="Genomic_DNA"/>
</dbReference>
<sequence length="55" mass="5891">MAVAIGVRGRCELPPCSSPGWFLSLSALLSVAARGAFATTHWVVTEDGKIQQQYL</sequence>
<comment type="caution">
    <text evidence="1">The sequence shown here is derived from an EMBL/GenBank/DDBJ whole genome shotgun (WGS) entry which is preliminary data.</text>
</comment>